<dbReference type="SUPFAM" id="SSF51445">
    <property type="entry name" value="(Trans)glycosidases"/>
    <property type="match status" value="1"/>
</dbReference>
<comment type="caution">
    <text evidence="2">The sequence shown here is derived from an EMBL/GenBank/DDBJ whole genome shotgun (WGS) entry which is preliminary data.</text>
</comment>
<dbReference type="Proteomes" id="UP001293718">
    <property type="component" value="Unassembled WGS sequence"/>
</dbReference>
<dbReference type="Gene3D" id="3.20.20.80">
    <property type="entry name" value="Glycosidases"/>
    <property type="match status" value="1"/>
</dbReference>
<name>A0ABU5IAD5_9BURK</name>
<evidence type="ECO:0000313" key="2">
    <source>
        <dbReference type="EMBL" id="MDZ5456062.1"/>
    </source>
</evidence>
<feature type="signal peptide" evidence="1">
    <location>
        <begin position="1"/>
        <end position="23"/>
    </location>
</feature>
<proteinExistence type="predicted"/>
<evidence type="ECO:0000313" key="3">
    <source>
        <dbReference type="Proteomes" id="UP001293718"/>
    </source>
</evidence>
<accession>A0ABU5IAD5</accession>
<gene>
    <name evidence="2" type="ORF">SM757_05705</name>
</gene>
<reference evidence="2 3" key="1">
    <citation type="submission" date="2023-11" db="EMBL/GenBank/DDBJ databases">
        <title>Draft genome of Azohydromonas lata strain H1 (DSM1123), a polyhydroxyalkanoate producer.</title>
        <authorList>
            <person name="Traversa D."/>
            <person name="D'Addabbo P."/>
            <person name="Pazzani C."/>
            <person name="Manzari C."/>
            <person name="Chiara M."/>
            <person name="Scrascia M."/>
        </authorList>
    </citation>
    <scope>NUCLEOTIDE SEQUENCE [LARGE SCALE GENOMIC DNA]</scope>
    <source>
        <strain evidence="2 3">H1</strain>
    </source>
</reference>
<dbReference type="RefSeq" id="WP_322464722.1">
    <property type="nucleotide sequence ID" value="NZ_JAXOJX010000005.1"/>
</dbReference>
<keyword evidence="3" id="KW-1185">Reference proteome</keyword>
<protein>
    <recommendedName>
        <fullName evidence="4">Glycoside hydrolase family 42 N-terminal domain-containing protein</fullName>
    </recommendedName>
</protein>
<keyword evidence="1" id="KW-0732">Signal</keyword>
<dbReference type="EMBL" id="JAXOJX010000005">
    <property type="protein sequence ID" value="MDZ5456062.1"/>
    <property type="molecule type" value="Genomic_DNA"/>
</dbReference>
<evidence type="ECO:0000256" key="1">
    <source>
        <dbReference type="SAM" id="SignalP"/>
    </source>
</evidence>
<dbReference type="InterPro" id="IPR017853">
    <property type="entry name" value="GH"/>
</dbReference>
<dbReference type="PROSITE" id="PS51257">
    <property type="entry name" value="PROKAR_LIPOPROTEIN"/>
    <property type="match status" value="1"/>
</dbReference>
<sequence>MEIRLNMRPALAGSLASALVLLAACGGGDGTVSSQSSSMPATVSAAGLDTAQALTPGDTRVKWHPGHYVQLGAGAADDLVQRTFKEISSLSNVRGVQTRYMWRDLEPTKDGYDFSEIDKELAMAQAVGKKLFIMVGTKVFSAGGRALPDYMHTDEYGGGVYRIQIDAKDTLGTEATTGENIAMYVPAVRDRMIALVTALGQRYNGNNTFEGIGFNETALGQAVVPLTSTQKTDFFNNLALMDAAARRAFPNTVVMQFFNFPRINMPGLVNSALNNGVSLGGPDTFLNDSELELSAYPLYDTAAGKVALGPSVQAENYFTTYQGGPYAPPAVTDLYGFAKNRLHANYIFWAKNLTAPLYPYTNVLNMFKSSTFPKDAAGGLTTTCPTTFASCTNAL</sequence>
<feature type="chain" id="PRO_5046236777" description="Glycoside hydrolase family 42 N-terminal domain-containing protein" evidence="1">
    <location>
        <begin position="24"/>
        <end position="395"/>
    </location>
</feature>
<evidence type="ECO:0008006" key="4">
    <source>
        <dbReference type="Google" id="ProtNLM"/>
    </source>
</evidence>
<organism evidence="2 3">
    <name type="scientific">Azohydromonas lata</name>
    <dbReference type="NCBI Taxonomy" id="45677"/>
    <lineage>
        <taxon>Bacteria</taxon>
        <taxon>Pseudomonadati</taxon>
        <taxon>Pseudomonadota</taxon>
        <taxon>Betaproteobacteria</taxon>
        <taxon>Burkholderiales</taxon>
        <taxon>Sphaerotilaceae</taxon>
        <taxon>Azohydromonas</taxon>
    </lineage>
</organism>